<dbReference type="PANTHER" id="PTHR31672">
    <property type="entry name" value="BNACNNG10540D PROTEIN"/>
    <property type="match status" value="1"/>
</dbReference>
<dbReference type="Proteomes" id="UP000806378">
    <property type="component" value="Unassembled WGS sequence"/>
</dbReference>
<dbReference type="Pfam" id="PF07734">
    <property type="entry name" value="FBA_1"/>
    <property type="match status" value="1"/>
</dbReference>
<protein>
    <recommendedName>
        <fullName evidence="1">F-box associated beta-propeller type 1 domain-containing protein</fullName>
    </recommendedName>
</protein>
<dbReference type="EMBL" id="MU089550">
    <property type="protein sequence ID" value="KAF7851292.1"/>
    <property type="molecule type" value="Genomic_DNA"/>
</dbReference>
<comment type="caution">
    <text evidence="2">The sequence shown here is derived from an EMBL/GenBank/DDBJ whole genome shotgun (WGS) entry which is preliminary data.</text>
</comment>
<dbReference type="OrthoDB" id="5314306at2759"/>
<accession>A0A8T0CX51</accession>
<evidence type="ECO:0000313" key="3">
    <source>
        <dbReference type="Proteomes" id="UP000806378"/>
    </source>
</evidence>
<sequence length="314" mass="36944">MRFKCVSKLWRCTIEDPDFITMHLKHFNLSDTNWYVLLTDWYFSRDQMSSLYPQKSLTPISQYEIEVPFISPIGYYGVVGSCNGLICFAEANAKNRTQRIVLWNLFTRKHKAILNSLPDYPYVDMYAARMVFGFGYSDRIDDYKVVRITYFPDKYGRCLGEIDPKVDVYSLRTNLWQTVEFKFRCELSHFSRVSFNGNLHWLSMGVDEDREVFNEMALPKNCFIGLTYNRAYLAEINNSLVLLINCRDLIGRSHEKCYIWVMTEYGVPDSWTKLHTLDLDEGVSRFHGFTRRGELLMQTYQHELISWDPSVGLT</sequence>
<reference evidence="2" key="1">
    <citation type="submission" date="2020-05" db="EMBL/GenBank/DDBJ databases">
        <title>WGS assembly of Corymbia citriodora subspecies variegata.</title>
        <authorList>
            <person name="Barry K."/>
            <person name="Hundley H."/>
            <person name="Shu S."/>
            <person name="Jenkins J."/>
            <person name="Grimwood J."/>
            <person name="Baten A."/>
        </authorList>
    </citation>
    <scope>NUCLEOTIDE SEQUENCE</scope>
    <source>
        <strain evidence="2">CV2-018</strain>
    </source>
</reference>
<organism evidence="2 3">
    <name type="scientific">Corymbia citriodora subsp. variegata</name>
    <dbReference type="NCBI Taxonomy" id="360336"/>
    <lineage>
        <taxon>Eukaryota</taxon>
        <taxon>Viridiplantae</taxon>
        <taxon>Streptophyta</taxon>
        <taxon>Embryophyta</taxon>
        <taxon>Tracheophyta</taxon>
        <taxon>Spermatophyta</taxon>
        <taxon>Magnoliopsida</taxon>
        <taxon>eudicotyledons</taxon>
        <taxon>Gunneridae</taxon>
        <taxon>Pentapetalae</taxon>
        <taxon>rosids</taxon>
        <taxon>malvids</taxon>
        <taxon>Myrtales</taxon>
        <taxon>Myrtaceae</taxon>
        <taxon>Myrtoideae</taxon>
        <taxon>Eucalypteae</taxon>
        <taxon>Corymbia</taxon>
    </lineage>
</organism>
<gene>
    <name evidence="2" type="ORF">BT93_L4150</name>
</gene>
<evidence type="ECO:0000313" key="2">
    <source>
        <dbReference type="EMBL" id="KAF7851292.1"/>
    </source>
</evidence>
<dbReference type="AlphaFoldDB" id="A0A8T0CX51"/>
<feature type="domain" description="F-box associated beta-propeller type 1" evidence="1">
    <location>
        <begin position="79"/>
        <end position="282"/>
    </location>
</feature>
<dbReference type="Gramene" id="rna-gnl|WGS:JABURB|Cocit.L4150.1">
    <property type="protein sequence ID" value="cds-KAF7851292.1"/>
    <property type="gene ID" value="gene-BT93_L4150"/>
</dbReference>
<dbReference type="PANTHER" id="PTHR31672:SF13">
    <property type="entry name" value="F-BOX PROTEIN CPR30-LIKE"/>
    <property type="match status" value="1"/>
</dbReference>
<evidence type="ECO:0000259" key="1">
    <source>
        <dbReference type="Pfam" id="PF07734"/>
    </source>
</evidence>
<dbReference type="InterPro" id="IPR050796">
    <property type="entry name" value="SCF_F-box_component"/>
</dbReference>
<name>A0A8T0CX51_CORYI</name>
<dbReference type="InterPro" id="IPR006527">
    <property type="entry name" value="F-box-assoc_dom_typ1"/>
</dbReference>
<dbReference type="NCBIfam" id="TIGR01640">
    <property type="entry name" value="F_box_assoc_1"/>
    <property type="match status" value="1"/>
</dbReference>
<proteinExistence type="predicted"/>
<dbReference type="InterPro" id="IPR017451">
    <property type="entry name" value="F-box-assoc_interact_dom"/>
</dbReference>
<keyword evidence="3" id="KW-1185">Reference proteome</keyword>